<dbReference type="InterPro" id="IPR036513">
    <property type="entry name" value="STAS_dom_sf"/>
</dbReference>
<name>A0A5K7XB40_9BACT</name>
<dbReference type="PROSITE" id="PS50801">
    <property type="entry name" value="STAS"/>
    <property type="match status" value="1"/>
</dbReference>
<dbReference type="Proteomes" id="UP000326837">
    <property type="component" value="Chromosome"/>
</dbReference>
<dbReference type="Pfam" id="PF01740">
    <property type="entry name" value="STAS"/>
    <property type="match status" value="1"/>
</dbReference>
<dbReference type="AlphaFoldDB" id="A0A5K7XB40"/>
<sequence>MPIDSYAKDDILTIRIHDERLIDPEQLKRLFDDIYTVIGKSEETQVVVDFKAVKFMASAMLGKLVAMKKKCDEFKAKLKLCSVAPEILEVFKITKLNKVFDIQSDEATARKSFSKRGFFG</sequence>
<dbReference type="EMBL" id="AP021861">
    <property type="protein sequence ID" value="BBO33595.1"/>
    <property type="molecule type" value="Genomic_DNA"/>
</dbReference>
<dbReference type="RefSeq" id="WP_152099339.1">
    <property type="nucleotide sequence ID" value="NZ_AP021861.1"/>
</dbReference>
<organism evidence="2 3">
    <name type="scientific">Lacipirellula parvula</name>
    <dbReference type="NCBI Taxonomy" id="2650471"/>
    <lineage>
        <taxon>Bacteria</taxon>
        <taxon>Pseudomonadati</taxon>
        <taxon>Planctomycetota</taxon>
        <taxon>Planctomycetia</taxon>
        <taxon>Pirellulales</taxon>
        <taxon>Lacipirellulaceae</taxon>
        <taxon>Lacipirellula</taxon>
    </lineage>
</organism>
<dbReference type="CDD" id="cd07043">
    <property type="entry name" value="STAS_anti-anti-sigma_factors"/>
    <property type="match status" value="1"/>
</dbReference>
<evidence type="ECO:0000313" key="2">
    <source>
        <dbReference type="EMBL" id="BBO33595.1"/>
    </source>
</evidence>
<dbReference type="SUPFAM" id="SSF52091">
    <property type="entry name" value="SpoIIaa-like"/>
    <property type="match status" value="1"/>
</dbReference>
<reference evidence="3" key="1">
    <citation type="submission" date="2019-10" db="EMBL/GenBank/DDBJ databases">
        <title>Lacipirellula parvula gen. nov., sp. nov., representing a lineage of planctomycetes widespread in freshwater anoxic habitats, and description of the family Lacipirellulaceae.</title>
        <authorList>
            <person name="Dedysh S.N."/>
            <person name="Kulichevskaya I.S."/>
            <person name="Beletsky A.V."/>
            <person name="Rakitin A.L."/>
            <person name="Mardanov A.V."/>
            <person name="Ivanova A.A."/>
            <person name="Saltykova V.X."/>
            <person name="Rijpstra W.I.C."/>
            <person name="Sinninghe Damste J.S."/>
            <person name="Ravin N.V."/>
        </authorList>
    </citation>
    <scope>NUCLEOTIDE SEQUENCE [LARGE SCALE GENOMIC DNA]</scope>
    <source>
        <strain evidence="3">PX69</strain>
    </source>
</reference>
<proteinExistence type="predicted"/>
<dbReference type="InterPro" id="IPR002645">
    <property type="entry name" value="STAS_dom"/>
</dbReference>
<dbReference type="KEGG" id="lpav:PLANPX_3207"/>
<evidence type="ECO:0000313" key="3">
    <source>
        <dbReference type="Proteomes" id="UP000326837"/>
    </source>
</evidence>
<accession>A0A5K7XB40</accession>
<gene>
    <name evidence="2" type="ORF">PLANPX_3207</name>
</gene>
<dbReference type="Gene3D" id="3.30.750.24">
    <property type="entry name" value="STAS domain"/>
    <property type="match status" value="1"/>
</dbReference>
<keyword evidence="3" id="KW-1185">Reference proteome</keyword>
<feature type="domain" description="STAS" evidence="1">
    <location>
        <begin position="30"/>
        <end position="116"/>
    </location>
</feature>
<dbReference type="PANTHER" id="PTHR33495">
    <property type="entry name" value="ANTI-SIGMA FACTOR ANTAGONIST TM_1081-RELATED-RELATED"/>
    <property type="match status" value="1"/>
</dbReference>
<dbReference type="GO" id="GO:0043856">
    <property type="term" value="F:anti-sigma factor antagonist activity"/>
    <property type="evidence" value="ECO:0007669"/>
    <property type="project" value="TreeGrafter"/>
</dbReference>
<dbReference type="PANTHER" id="PTHR33495:SF2">
    <property type="entry name" value="ANTI-SIGMA FACTOR ANTAGONIST TM_1081-RELATED"/>
    <property type="match status" value="1"/>
</dbReference>
<protein>
    <recommendedName>
        <fullName evidence="1">STAS domain-containing protein</fullName>
    </recommendedName>
</protein>
<evidence type="ECO:0000259" key="1">
    <source>
        <dbReference type="PROSITE" id="PS50801"/>
    </source>
</evidence>